<evidence type="ECO:0000313" key="3">
    <source>
        <dbReference type="Proteomes" id="UP000297777"/>
    </source>
</evidence>
<feature type="compositionally biased region" description="Polar residues" evidence="1">
    <location>
        <begin position="282"/>
        <end position="298"/>
    </location>
</feature>
<proteinExistence type="predicted"/>
<feature type="compositionally biased region" description="Polar residues" evidence="1">
    <location>
        <begin position="1"/>
        <end position="20"/>
    </location>
</feature>
<dbReference type="Proteomes" id="UP000297777">
    <property type="component" value="Unassembled WGS sequence"/>
</dbReference>
<evidence type="ECO:0000256" key="1">
    <source>
        <dbReference type="SAM" id="MobiDB-lite"/>
    </source>
</evidence>
<organism evidence="2 3">
    <name type="scientific">Botrytis tulipae</name>
    <dbReference type="NCBI Taxonomy" id="87230"/>
    <lineage>
        <taxon>Eukaryota</taxon>
        <taxon>Fungi</taxon>
        <taxon>Dikarya</taxon>
        <taxon>Ascomycota</taxon>
        <taxon>Pezizomycotina</taxon>
        <taxon>Leotiomycetes</taxon>
        <taxon>Helotiales</taxon>
        <taxon>Sclerotiniaceae</taxon>
        <taxon>Botrytis</taxon>
    </lineage>
</organism>
<feature type="region of interest" description="Disordered" evidence="1">
    <location>
        <begin position="1"/>
        <end position="55"/>
    </location>
</feature>
<feature type="region of interest" description="Disordered" evidence="1">
    <location>
        <begin position="154"/>
        <end position="180"/>
    </location>
</feature>
<feature type="compositionally biased region" description="Polar residues" evidence="1">
    <location>
        <begin position="155"/>
        <end position="177"/>
    </location>
</feature>
<dbReference type="AlphaFoldDB" id="A0A4Z1EJF0"/>
<feature type="compositionally biased region" description="Low complexity" evidence="1">
    <location>
        <begin position="267"/>
        <end position="281"/>
    </location>
</feature>
<dbReference type="EMBL" id="PQXH01000121">
    <property type="protein sequence ID" value="TGO10942.1"/>
    <property type="molecule type" value="Genomic_DNA"/>
</dbReference>
<feature type="compositionally biased region" description="Polar residues" evidence="1">
    <location>
        <begin position="35"/>
        <end position="49"/>
    </location>
</feature>
<evidence type="ECO:0000313" key="2">
    <source>
        <dbReference type="EMBL" id="TGO10942.1"/>
    </source>
</evidence>
<dbReference type="OrthoDB" id="3508416at2759"/>
<protein>
    <recommendedName>
        <fullName evidence="4">RRM domain-containing protein</fullName>
    </recommendedName>
</protein>
<keyword evidence="3" id="KW-1185">Reference proteome</keyword>
<accession>A0A4Z1EJF0</accession>
<sequence>MDITVSKSWYNGRTSPSENSTKNRKPQNKLVAGTRLSTSSKASDTTITARENPAPFRVSRNHVQRLESLATRAEHDQDEEHEFEIESKTLGQRFAGQMTLDESIKNSPPKRSRWHDMFESRHRMAAQQSTVTNANGKKSPLSIFGNALPKWSPANGASNQIMGSKNNSSPSSTPDKTLNSKDTKKFKAFLHRGDGAVPFCISPHGAHQQFFPVSARSSKNASVVVPSNTPYEAIGAARSIYAAQPTQIAQVAQAVQPVQLAPQHLRTVRSMNSSRSINSRSTAHTRTDTGFSTASGADSWTPADRSFDTSVSQYTSHTRMTSASGSFVDKSQHTRMTSTSTGFGNFAYHPAIFEDEQMTIAPLNDSSTEFGDFNQVGPEIFPVSMDYFPQSMVVAPTTAFAPQPAAMVMDNMMMPQVAIPDLSHLVKKFRPTNMLLREQGMIPDNSRHDTNYEGDENHPDLLDLPEHINCCMWIINIPEEIGYAEFMQILDCGAVAALSMVEPQNGHRTQAAKATFKTNAAGTELYRRARIKGGLRIRGRKIKVWYNDYGAFEWTGPETRFLEIEAPQILDEAFWHGYFGSWCKYTIISVTSMPCRKYGFVCTRFEFVRIAGQAQTCYQAIKKDMTFLGQVHVRYGIDPNEV</sequence>
<gene>
    <name evidence="2" type="ORF">BTUL_0121g00150</name>
</gene>
<comment type="caution">
    <text evidence="2">The sequence shown here is derived from an EMBL/GenBank/DDBJ whole genome shotgun (WGS) entry which is preliminary data.</text>
</comment>
<reference evidence="2 3" key="1">
    <citation type="submission" date="2017-12" db="EMBL/GenBank/DDBJ databases">
        <title>Comparative genomics of Botrytis spp.</title>
        <authorList>
            <person name="Valero-Jimenez C.A."/>
            <person name="Tapia P."/>
            <person name="Veloso J."/>
            <person name="Silva-Moreno E."/>
            <person name="Staats M."/>
            <person name="Valdes J.H."/>
            <person name="Van Kan J.A.L."/>
        </authorList>
    </citation>
    <scope>NUCLEOTIDE SEQUENCE [LARGE SCALE GENOMIC DNA]</scope>
    <source>
        <strain evidence="2 3">Bt9001</strain>
    </source>
</reference>
<name>A0A4Z1EJF0_9HELO</name>
<evidence type="ECO:0008006" key="4">
    <source>
        <dbReference type="Google" id="ProtNLM"/>
    </source>
</evidence>
<feature type="region of interest" description="Disordered" evidence="1">
    <location>
        <begin position="267"/>
        <end position="299"/>
    </location>
</feature>